<feature type="signal peptide" evidence="1">
    <location>
        <begin position="1"/>
        <end position="16"/>
    </location>
</feature>
<dbReference type="EMBL" id="CDMZ01000566">
    <property type="protein sequence ID" value="CEM16976.1"/>
    <property type="molecule type" value="Genomic_DNA"/>
</dbReference>
<feature type="chain" id="PRO_5005189159" evidence="1">
    <location>
        <begin position="17"/>
        <end position="310"/>
    </location>
</feature>
<accession>A0A0G4FRR1</accession>
<name>A0A0G4FRR1_9ALVE</name>
<reference evidence="2" key="1">
    <citation type="submission" date="2014-11" db="EMBL/GenBank/DDBJ databases">
        <authorList>
            <person name="Otto D Thomas"/>
            <person name="Naeem Raeece"/>
        </authorList>
    </citation>
    <scope>NUCLEOTIDE SEQUENCE</scope>
</reference>
<sequence length="310" mass="34973">MVRGVLALASVGLASAFVAPHGSSRQPSLLRKRFERESSTTPHMSLQEIADTTAPLLSEVFAIEGEGTGFIGGDWLGQGTPNVLLCFYLAYKALCIPFLEKISSFSDDMIRAFAEEEAETTELARKVEEHNREMEYVIPRFENIRRIVNGRTENIIKSYSAEFKRMLYQQADAESMRILRHVDETLRVRDEKRVYESLRDIVYETLAQRKQLMNLRIKTGAIELDPFMNKLQPMDIGTPQWNKVEEMLNFEKSFNGPVVKDVAKDDLALRVLHKLAVDAGAVDEIKGEEMLLAARTANAARAADKYVALA</sequence>
<gene>
    <name evidence="2" type="ORF">Cvel_18331</name>
</gene>
<proteinExistence type="predicted"/>
<evidence type="ECO:0000256" key="1">
    <source>
        <dbReference type="SAM" id="SignalP"/>
    </source>
</evidence>
<dbReference type="VEuPathDB" id="CryptoDB:Cvel_18331"/>
<dbReference type="AlphaFoldDB" id="A0A0G4FRR1"/>
<keyword evidence="1" id="KW-0732">Signal</keyword>
<evidence type="ECO:0000313" key="2">
    <source>
        <dbReference type="EMBL" id="CEM16976.1"/>
    </source>
</evidence>
<organism evidence="2">
    <name type="scientific">Chromera velia CCMP2878</name>
    <dbReference type="NCBI Taxonomy" id="1169474"/>
    <lineage>
        <taxon>Eukaryota</taxon>
        <taxon>Sar</taxon>
        <taxon>Alveolata</taxon>
        <taxon>Colpodellida</taxon>
        <taxon>Chromeraceae</taxon>
        <taxon>Chromera</taxon>
    </lineage>
</organism>
<protein>
    <submittedName>
        <fullName evidence="2">Uncharacterized protein</fullName>
    </submittedName>
</protein>